<dbReference type="Gene3D" id="1.10.287.110">
    <property type="entry name" value="DnaJ domain"/>
    <property type="match status" value="1"/>
</dbReference>
<feature type="compositionally biased region" description="Basic residues" evidence="1">
    <location>
        <begin position="970"/>
        <end position="986"/>
    </location>
</feature>
<feature type="compositionally biased region" description="Low complexity" evidence="1">
    <location>
        <begin position="451"/>
        <end position="468"/>
    </location>
</feature>
<evidence type="ECO:0000313" key="4">
    <source>
        <dbReference type="RefSeq" id="XP_030370908.1"/>
    </source>
</evidence>
<gene>
    <name evidence="4" type="primary">LOC115621405</name>
</gene>
<feature type="region of interest" description="Disordered" evidence="1">
    <location>
        <begin position="944"/>
        <end position="992"/>
    </location>
</feature>
<dbReference type="PANTHER" id="PTHR44665">
    <property type="entry name" value="DNAJ HOMOLOG SUBFAMILY C MEMBER 14"/>
    <property type="match status" value="1"/>
</dbReference>
<dbReference type="CDD" id="cd06257">
    <property type="entry name" value="DnaJ"/>
    <property type="match status" value="1"/>
</dbReference>
<feature type="compositionally biased region" description="Low complexity" evidence="1">
    <location>
        <begin position="616"/>
        <end position="625"/>
    </location>
</feature>
<dbReference type="GeneID" id="115621405"/>
<feature type="compositionally biased region" description="Low complexity" evidence="1">
    <location>
        <begin position="494"/>
        <end position="533"/>
    </location>
</feature>
<sequence length="1032" mass="115745">MTTRQDERGSCGSDEAMVPHLPHTSDMANFLVHPQQQQLHHSHHQQQGQPPPPMMWPQQQHMSPTFPPHHQHHQQPSLPQQQQIFNEYMYNVAYSPAQTETYSVLPMQLHLKVYHCADNLGSAPAAVNESNAALFAPQNAAYPHINIAPLPSQLHQPTQPQQPPTPQQQQPTPPMQAQFYELFATNPLLPNPEMNIAVPSQQQQQQQHHHQQHQQQQAPSFRQFEEPRGNAATSTANSSSNLFNNLVSNWSPNLTGGTYTQFGAEITDPNTNRNYNESPMPVQQQQHHQQPPLQQQQQQQQYNVKAPVTLASSPSAKTADKFNAGLNLASNTASTKTNNVVSGLPETKKRIVAEVKPMPMSYSDVLSKGTLRSMANTSNSGEGRISNGLDANLTQSRRQGVKDEVSHQTRSSKRSPLHEAKDAAGGAMQSSTTNAIGNSNGNRNKKRGHGHQASSQKIQQAQQIQQQAPNKSTKPQPLATQDKKRLTNTPTQLKTNSTNNSNGNSSGYSVKSNDNTNKATASNNNNNAPASAAQQTTRKTNVNKMNNTYNASNGNYSNANNTGNSSNTGNNNNSSNNNSSSSSKRYYNSTSSNTNLNSNSGGYSYSSKRNRGNAYSSNSPSHASSTPNRNYELAKRILHTWWIWTLKLLTWLFYLVYDIVVLGCSMAYERLTTAYIAGLAYAQQLHKELKQNSGKPSIWWRNYWRRFDARFKKNSCWAFWRRFYKRKPPEPPTEAFKTGRLPQTGEEAMFSLLNCKGKDAYSILGLPPDSPQEQVRKHYKKIAVLVHPDKNKQAGAEEAFKVLQRAFELIGEPENRLAYDQSLAEALHAEKAWTELHDLLSQLQTKMTEAANTIRCSTCAQRHPRKLTERPHYAARECASCKIRHSAKDGDIWAETSMLGLRWKYLALMDGKVYDITEWANCQKGALSHLEPNSHMVQYRIVRGAQQQQQHQQQQQQHQQQQQQQQQQNHQHHQQHQHERGGHHHGGVGGVSGVSEATLHEFLDNLYSGQHPGGAPNATPFANNTRRRARRN</sequence>
<dbReference type="Proteomes" id="UP000504634">
    <property type="component" value="Unplaced"/>
</dbReference>
<feature type="region of interest" description="Disordered" evidence="1">
    <location>
        <begin position="1"/>
        <end position="21"/>
    </location>
</feature>
<dbReference type="InterPro" id="IPR001623">
    <property type="entry name" value="DnaJ_domain"/>
</dbReference>
<feature type="region of interest" description="Disordered" evidence="1">
    <location>
        <begin position="1006"/>
        <end position="1032"/>
    </location>
</feature>
<dbReference type="RefSeq" id="XP_030370908.1">
    <property type="nucleotide sequence ID" value="XM_030515048.1"/>
</dbReference>
<dbReference type="Pfam" id="PF00226">
    <property type="entry name" value="DnaJ"/>
    <property type="match status" value="1"/>
</dbReference>
<name>A0A6J2T709_DROLE</name>
<evidence type="ECO:0000256" key="1">
    <source>
        <dbReference type="SAM" id="MobiDB-lite"/>
    </source>
</evidence>
<proteinExistence type="predicted"/>
<feature type="compositionally biased region" description="Pro residues" evidence="1">
    <location>
        <begin position="160"/>
        <end position="173"/>
    </location>
</feature>
<dbReference type="PRINTS" id="PR00625">
    <property type="entry name" value="JDOMAIN"/>
</dbReference>
<feature type="region of interest" description="Disordered" evidence="1">
    <location>
        <begin position="150"/>
        <end position="173"/>
    </location>
</feature>
<dbReference type="SMART" id="SM00271">
    <property type="entry name" value="DnaJ"/>
    <property type="match status" value="1"/>
</dbReference>
<dbReference type="InterPro" id="IPR032843">
    <property type="entry name" value="Jiv"/>
</dbReference>
<organism evidence="3 4">
    <name type="scientific">Drosophila lebanonensis</name>
    <name type="common">Fruit fly</name>
    <name type="synonym">Scaptodrosophila lebanonensis</name>
    <dbReference type="NCBI Taxonomy" id="7225"/>
    <lineage>
        <taxon>Eukaryota</taxon>
        <taxon>Metazoa</taxon>
        <taxon>Ecdysozoa</taxon>
        <taxon>Arthropoda</taxon>
        <taxon>Hexapoda</taxon>
        <taxon>Insecta</taxon>
        <taxon>Pterygota</taxon>
        <taxon>Neoptera</taxon>
        <taxon>Endopterygota</taxon>
        <taxon>Diptera</taxon>
        <taxon>Brachycera</taxon>
        <taxon>Muscomorpha</taxon>
        <taxon>Ephydroidea</taxon>
        <taxon>Drosophilidae</taxon>
        <taxon>Scaptodrosophila</taxon>
    </lineage>
</organism>
<feature type="compositionally biased region" description="Polar residues" evidence="1">
    <location>
        <begin position="534"/>
        <end position="545"/>
    </location>
</feature>
<dbReference type="InterPro" id="IPR036869">
    <property type="entry name" value="J_dom_sf"/>
</dbReference>
<feature type="region of interest" description="Disordered" evidence="1">
    <location>
        <begin position="373"/>
        <end position="627"/>
    </location>
</feature>
<feature type="region of interest" description="Disordered" evidence="1">
    <location>
        <begin position="190"/>
        <end position="238"/>
    </location>
</feature>
<feature type="domain" description="J" evidence="2">
    <location>
        <begin position="759"/>
        <end position="823"/>
    </location>
</feature>
<feature type="region of interest" description="Disordered" evidence="1">
    <location>
        <begin position="261"/>
        <end position="305"/>
    </location>
</feature>
<feature type="compositionally biased region" description="Low complexity" evidence="1">
    <location>
        <begin position="283"/>
        <end position="301"/>
    </location>
</feature>
<reference evidence="4" key="1">
    <citation type="submission" date="2025-08" db="UniProtKB">
        <authorList>
            <consortium name="RefSeq"/>
        </authorList>
    </citation>
    <scope>IDENTIFICATION</scope>
    <source>
        <strain evidence="4">11010-0011.00</strain>
        <tissue evidence="4">Whole body</tissue>
    </source>
</reference>
<keyword evidence="3" id="KW-1185">Reference proteome</keyword>
<dbReference type="Pfam" id="PF14901">
    <property type="entry name" value="Jiv90"/>
    <property type="match status" value="1"/>
</dbReference>
<dbReference type="PANTHER" id="PTHR44665:SF1">
    <property type="entry name" value="DNAJ HOMOLOG SUBFAMILY C MEMBER 14"/>
    <property type="match status" value="1"/>
</dbReference>
<dbReference type="OrthoDB" id="1507364at2759"/>
<evidence type="ECO:0000313" key="3">
    <source>
        <dbReference type="Proteomes" id="UP000504634"/>
    </source>
</evidence>
<feature type="region of interest" description="Disordered" evidence="1">
    <location>
        <begin position="35"/>
        <end position="78"/>
    </location>
</feature>
<dbReference type="AlphaFoldDB" id="A0A6J2T709"/>
<feature type="compositionally biased region" description="Polar residues" evidence="1">
    <location>
        <begin position="469"/>
        <end position="479"/>
    </location>
</feature>
<feature type="compositionally biased region" description="Low complexity" evidence="1">
    <location>
        <begin position="946"/>
        <end position="969"/>
    </location>
</feature>
<dbReference type="InterPro" id="IPR052317">
    <property type="entry name" value="Viral_replicn-host_int_reg"/>
</dbReference>
<dbReference type="PROSITE" id="PS50076">
    <property type="entry name" value="DNAJ_2"/>
    <property type="match status" value="1"/>
</dbReference>
<dbReference type="SUPFAM" id="SSF46565">
    <property type="entry name" value="Chaperone J-domain"/>
    <property type="match status" value="1"/>
</dbReference>
<feature type="compositionally biased region" description="Low complexity" evidence="1">
    <location>
        <begin position="546"/>
        <end position="607"/>
    </location>
</feature>
<protein>
    <submittedName>
        <fullName evidence="4">Uncharacterized protein DDB_G0283357</fullName>
    </submittedName>
</protein>
<evidence type="ECO:0000259" key="2">
    <source>
        <dbReference type="PROSITE" id="PS50076"/>
    </source>
</evidence>
<feature type="compositionally biased region" description="Polar residues" evidence="1">
    <location>
        <begin position="268"/>
        <end position="277"/>
    </location>
</feature>
<accession>A0A6J2T709</accession>